<evidence type="ECO:0008006" key="2">
    <source>
        <dbReference type="Google" id="ProtNLM"/>
    </source>
</evidence>
<gene>
    <name evidence="1" type="ORF">METZ01_LOCUS147383</name>
</gene>
<dbReference type="EMBL" id="UINC01023249">
    <property type="protein sequence ID" value="SVA94529.1"/>
    <property type="molecule type" value="Genomic_DNA"/>
</dbReference>
<dbReference type="Gene3D" id="3.90.550.10">
    <property type="entry name" value="Spore Coat Polysaccharide Biosynthesis Protein SpsA, Chain A"/>
    <property type="match status" value="1"/>
</dbReference>
<name>A0A381ZZH4_9ZZZZ</name>
<proteinExistence type="predicted"/>
<dbReference type="InterPro" id="IPR029044">
    <property type="entry name" value="Nucleotide-diphossugar_trans"/>
</dbReference>
<dbReference type="AlphaFoldDB" id="A0A381ZZH4"/>
<evidence type="ECO:0000313" key="1">
    <source>
        <dbReference type="EMBL" id="SVA94529.1"/>
    </source>
</evidence>
<reference evidence="1" key="1">
    <citation type="submission" date="2018-05" db="EMBL/GenBank/DDBJ databases">
        <authorList>
            <person name="Lanie J.A."/>
            <person name="Ng W.-L."/>
            <person name="Kazmierczak K.M."/>
            <person name="Andrzejewski T.M."/>
            <person name="Davidsen T.M."/>
            <person name="Wayne K.J."/>
            <person name="Tettelin H."/>
            <person name="Glass J.I."/>
            <person name="Rusch D."/>
            <person name="Podicherti R."/>
            <person name="Tsui H.-C.T."/>
            <person name="Winkler M.E."/>
        </authorList>
    </citation>
    <scope>NUCLEOTIDE SEQUENCE</scope>
</reference>
<sequence>MKVTKNNFFRKKQLITPGNLPEGYVTKDLLKSYNVGLLTIMLRKKFLNKNNVFKTQYNYLGDLDFVLRFSLKYKFAAVQEIIGIYRQHENQMQKKHYKAKSVQFTKWYKELILKNMFGGKNNLRMFEEWERFFSNLTLVKQKRSLSVLLKIIKYPNNFNKIKLLIIFFIPEFISKKIIAET</sequence>
<protein>
    <recommendedName>
        <fullName evidence="2">Glycosyltransferase 2-like domain-containing protein</fullName>
    </recommendedName>
</protein>
<organism evidence="1">
    <name type="scientific">marine metagenome</name>
    <dbReference type="NCBI Taxonomy" id="408172"/>
    <lineage>
        <taxon>unclassified sequences</taxon>
        <taxon>metagenomes</taxon>
        <taxon>ecological metagenomes</taxon>
    </lineage>
</organism>
<dbReference type="SUPFAM" id="SSF53448">
    <property type="entry name" value="Nucleotide-diphospho-sugar transferases"/>
    <property type="match status" value="1"/>
</dbReference>
<accession>A0A381ZZH4</accession>